<organism evidence="7">
    <name type="scientific">marine metagenome</name>
    <dbReference type="NCBI Taxonomy" id="408172"/>
    <lineage>
        <taxon>unclassified sequences</taxon>
        <taxon>metagenomes</taxon>
        <taxon>ecological metagenomes</taxon>
    </lineage>
</organism>
<gene>
    <name evidence="7" type="ORF">METZ01_LOCUS464462</name>
</gene>
<feature type="non-terminal residue" evidence="7">
    <location>
        <position position="233"/>
    </location>
</feature>
<dbReference type="InterPro" id="IPR010043">
    <property type="entry name" value="UTase/UR"/>
</dbReference>
<keyword evidence="2" id="KW-0548">Nucleotidyltransferase</keyword>
<keyword evidence="4" id="KW-0460">Magnesium</keyword>
<dbReference type="Gene3D" id="1.10.3090.10">
    <property type="entry name" value="cca-adding enzyme, domain 2"/>
    <property type="match status" value="1"/>
</dbReference>
<dbReference type="CDD" id="cd00077">
    <property type="entry name" value="HDc"/>
    <property type="match status" value="1"/>
</dbReference>
<dbReference type="PROSITE" id="PS51831">
    <property type="entry name" value="HD"/>
    <property type="match status" value="1"/>
</dbReference>
<dbReference type="PANTHER" id="PTHR47320:SF1">
    <property type="entry name" value="BIFUNCTIONAL URIDYLYLTRANSFERASE_URIDYLYL-REMOVING ENZYME"/>
    <property type="match status" value="1"/>
</dbReference>
<dbReference type="SUPFAM" id="SSF109604">
    <property type="entry name" value="HD-domain/PDEase-like"/>
    <property type="match status" value="1"/>
</dbReference>
<dbReference type="AlphaFoldDB" id="A0A383AWU0"/>
<dbReference type="InterPro" id="IPR006674">
    <property type="entry name" value="HD_domain"/>
</dbReference>
<dbReference type="HAMAP" id="MF_00277">
    <property type="entry name" value="PII_uridylyl_transf"/>
    <property type="match status" value="1"/>
</dbReference>
<dbReference type="GO" id="GO:0008773">
    <property type="term" value="F:[protein-PII] uridylyltransferase activity"/>
    <property type="evidence" value="ECO:0007669"/>
    <property type="project" value="InterPro"/>
</dbReference>
<protein>
    <recommendedName>
        <fullName evidence="6">HD domain-containing protein</fullName>
    </recommendedName>
</protein>
<dbReference type="GO" id="GO:0016787">
    <property type="term" value="F:hydrolase activity"/>
    <property type="evidence" value="ECO:0007669"/>
    <property type="project" value="UniProtKB-KW"/>
</dbReference>
<keyword evidence="5" id="KW-0511">Multifunctional enzyme</keyword>
<accession>A0A383AWU0</accession>
<dbReference type="SMART" id="SM00471">
    <property type="entry name" value="HDc"/>
    <property type="match status" value="1"/>
</dbReference>
<evidence type="ECO:0000259" key="6">
    <source>
        <dbReference type="PROSITE" id="PS51831"/>
    </source>
</evidence>
<evidence type="ECO:0000256" key="1">
    <source>
        <dbReference type="ARBA" id="ARBA00022679"/>
    </source>
</evidence>
<evidence type="ECO:0000313" key="7">
    <source>
        <dbReference type="EMBL" id="SVE11608.1"/>
    </source>
</evidence>
<dbReference type="InterPro" id="IPR003607">
    <property type="entry name" value="HD/PDEase_dom"/>
</dbReference>
<evidence type="ECO:0000256" key="5">
    <source>
        <dbReference type="ARBA" id="ARBA00023268"/>
    </source>
</evidence>
<evidence type="ECO:0000256" key="4">
    <source>
        <dbReference type="ARBA" id="ARBA00022842"/>
    </source>
</evidence>
<feature type="domain" description="HD" evidence="6">
    <location>
        <begin position="47"/>
        <end position="169"/>
    </location>
</feature>
<evidence type="ECO:0000256" key="2">
    <source>
        <dbReference type="ARBA" id="ARBA00022695"/>
    </source>
</evidence>
<keyword evidence="3" id="KW-0378">Hydrolase</keyword>
<reference evidence="7" key="1">
    <citation type="submission" date="2018-05" db="EMBL/GenBank/DDBJ databases">
        <authorList>
            <person name="Lanie J.A."/>
            <person name="Ng W.-L."/>
            <person name="Kazmierczak K.M."/>
            <person name="Andrzejewski T.M."/>
            <person name="Davidsen T.M."/>
            <person name="Wayne K.J."/>
            <person name="Tettelin H."/>
            <person name="Glass J.I."/>
            <person name="Rusch D."/>
            <person name="Podicherti R."/>
            <person name="Tsui H.-C.T."/>
            <person name="Winkler M.E."/>
        </authorList>
    </citation>
    <scope>NUCLEOTIDE SEQUENCE</scope>
</reference>
<keyword evidence="1" id="KW-0808">Transferase</keyword>
<dbReference type="Pfam" id="PF01966">
    <property type="entry name" value="HD"/>
    <property type="match status" value="1"/>
</dbReference>
<dbReference type="EMBL" id="UINC01195170">
    <property type="protein sequence ID" value="SVE11608.1"/>
    <property type="molecule type" value="Genomic_DNA"/>
</dbReference>
<sequence length="233" mass="27108">MEIMRAPLGQTRALRQMTAYGILGAYIPQFGRVIGQMQHDLFHVYTVDAHLLFVVRNLRRLELPEHEIELPQASRMMRNLFKRHRLFLAALFHDISKGQGGDHSELGEAEAYRFCKRHDLSDYDCHFVSWLVRNHLLMSWTAQREDISDPDVIDRFARLSGDQEHLDNLYLLTVADIRGTSPHVWNDWKGKLLSDLHAATSQALRRDQGVPIKQEARIIDLKRETLSTLKEWS</sequence>
<proteinExistence type="inferred from homology"/>
<evidence type="ECO:0000256" key="3">
    <source>
        <dbReference type="ARBA" id="ARBA00022801"/>
    </source>
</evidence>
<name>A0A383AWU0_9ZZZZ</name>
<dbReference type="PANTHER" id="PTHR47320">
    <property type="entry name" value="BIFUNCTIONAL URIDYLYLTRANSFERASE/URIDYLYL-REMOVING ENZYME"/>
    <property type="match status" value="1"/>
</dbReference>